<dbReference type="CDD" id="cd00830">
    <property type="entry name" value="KAS_III"/>
    <property type="match status" value="1"/>
</dbReference>
<name>A0A1B2J1E5_9LACO</name>
<keyword evidence="7 9" id="KW-0511">Multifunctional enzyme</keyword>
<dbReference type="Pfam" id="PF08545">
    <property type="entry name" value="ACP_syn_III"/>
    <property type="match status" value="1"/>
</dbReference>
<gene>
    <name evidence="9" type="primary">fabH</name>
    <name evidence="12" type="ORF">AYR63_13790</name>
</gene>
<evidence type="ECO:0000256" key="6">
    <source>
        <dbReference type="ARBA" id="ARBA00023160"/>
    </source>
</evidence>
<feature type="active site" evidence="9">
    <location>
        <position position="112"/>
    </location>
</feature>
<dbReference type="NCBIfam" id="TIGR00747">
    <property type="entry name" value="fabH"/>
    <property type="match status" value="1"/>
</dbReference>
<comment type="subunit">
    <text evidence="9">Homodimer.</text>
</comment>
<dbReference type="AlphaFoldDB" id="A0A1B2J1E5"/>
<keyword evidence="4 9" id="KW-0276">Fatty acid metabolism</keyword>
<evidence type="ECO:0000256" key="5">
    <source>
        <dbReference type="ARBA" id="ARBA00023098"/>
    </source>
</evidence>
<dbReference type="RefSeq" id="WP_054706996.1">
    <property type="nucleotide sequence ID" value="NZ_CP014912.1"/>
</dbReference>
<reference evidence="12 13" key="1">
    <citation type="submission" date="2016-03" db="EMBL/GenBank/DDBJ databases">
        <title>Pediococcus and Lactobacillus from brewery environment - whole genome sequencing and assembly.</title>
        <authorList>
            <person name="Behr J."/>
            <person name="Geissler A.J."/>
            <person name="Vogel R.F."/>
        </authorList>
    </citation>
    <scope>NUCLEOTIDE SEQUENCE [LARGE SCALE GENOMIC DNA]</scope>
    <source>
        <strain evidence="12 13">TMW 1.1995</strain>
    </source>
</reference>
<evidence type="ECO:0000256" key="3">
    <source>
        <dbReference type="ARBA" id="ARBA00022679"/>
    </source>
</evidence>
<feature type="active site" evidence="9">
    <location>
        <position position="253"/>
    </location>
</feature>
<dbReference type="InterPro" id="IPR016039">
    <property type="entry name" value="Thiolase-like"/>
</dbReference>
<keyword evidence="8 9" id="KW-0012">Acyltransferase</keyword>
<feature type="domain" description="Beta-ketoacyl-[acyl-carrier-protein] synthase III C-terminal" evidence="10">
    <location>
        <begin position="239"/>
        <end position="324"/>
    </location>
</feature>
<evidence type="ECO:0000313" key="12">
    <source>
        <dbReference type="EMBL" id="ANZ68103.1"/>
    </source>
</evidence>
<dbReference type="GO" id="GO:0033818">
    <property type="term" value="F:beta-ketoacyl-acyl-carrier-protein synthase III activity"/>
    <property type="evidence" value="ECO:0007669"/>
    <property type="project" value="UniProtKB-UniRule"/>
</dbReference>
<feature type="region of interest" description="ACP-binding" evidence="9">
    <location>
        <begin position="254"/>
        <end position="258"/>
    </location>
</feature>
<keyword evidence="2 9" id="KW-0444">Lipid biosynthesis</keyword>
<comment type="domain">
    <text evidence="9">The last Arg residue of the ACP-binding site is essential for the weak association between ACP/AcpP and FabH.</text>
</comment>
<keyword evidence="3 9" id="KW-0808">Transferase</keyword>
<dbReference type="GO" id="GO:0005737">
    <property type="term" value="C:cytoplasm"/>
    <property type="evidence" value="ECO:0007669"/>
    <property type="project" value="UniProtKB-SubCell"/>
</dbReference>
<dbReference type="Proteomes" id="UP000093267">
    <property type="component" value="Chromosome"/>
</dbReference>
<evidence type="ECO:0000313" key="13">
    <source>
        <dbReference type="Proteomes" id="UP000093267"/>
    </source>
</evidence>
<dbReference type="InterPro" id="IPR004655">
    <property type="entry name" value="FabH"/>
</dbReference>
<dbReference type="InterPro" id="IPR013747">
    <property type="entry name" value="ACP_syn_III_C"/>
</dbReference>
<dbReference type="EMBL" id="CP014924">
    <property type="protein sequence ID" value="ANZ68103.1"/>
    <property type="molecule type" value="Genomic_DNA"/>
</dbReference>
<keyword evidence="9" id="KW-0963">Cytoplasm</keyword>
<comment type="similarity">
    <text evidence="1 9">Belongs to the thiolase-like superfamily. FabH family.</text>
</comment>
<dbReference type="PANTHER" id="PTHR43091">
    <property type="entry name" value="3-OXOACYL-[ACYL-CARRIER-PROTEIN] SYNTHASE"/>
    <property type="match status" value="1"/>
</dbReference>
<comment type="function">
    <text evidence="9">Catalyzes the condensation reaction of fatty acid synthesis by the addition to an acyl acceptor of two carbons from malonyl-ACP. Catalyzes the first condensation reaction which initiates fatty acid synthesis and may therefore play a role in governing the total rate of fatty acid production. Possesses both acetoacetyl-ACP synthase and acetyl transacylase activities. Its substrate specificity determines the biosynthesis of branched-chain and/or straight-chain of fatty acids.</text>
</comment>
<feature type="active site" evidence="9">
    <location>
        <position position="283"/>
    </location>
</feature>
<comment type="catalytic activity">
    <reaction evidence="9">
        <text>malonyl-[ACP] + acetyl-CoA + H(+) = 3-oxobutanoyl-[ACP] + CO2 + CoA</text>
        <dbReference type="Rhea" id="RHEA:12080"/>
        <dbReference type="Rhea" id="RHEA-COMP:9623"/>
        <dbReference type="Rhea" id="RHEA-COMP:9625"/>
        <dbReference type="ChEBI" id="CHEBI:15378"/>
        <dbReference type="ChEBI" id="CHEBI:16526"/>
        <dbReference type="ChEBI" id="CHEBI:57287"/>
        <dbReference type="ChEBI" id="CHEBI:57288"/>
        <dbReference type="ChEBI" id="CHEBI:78449"/>
        <dbReference type="ChEBI" id="CHEBI:78450"/>
        <dbReference type="EC" id="2.3.1.180"/>
    </reaction>
</comment>
<proteinExistence type="inferred from homology"/>
<sequence length="326" mass="35382">MAGIKIVQTAHEVPDKIVTNDELTQYMDTSDEWISSRTGIRQRHVTTTQTTSALCGIVADRLLEDAGWSADSLDFIVVATMSPDYMTPATAAIVQHHIHATNAFAFDLNAACSGFIYGLKVAGDLLKGGQKRGMLIGGETLSKLVDWHERSTAVLFGDGAGGVLLERVSDTDQSQFLASDLQTLGELGDRLTAGYQPLTSPFATDDTDAHQQYFEMDGRAVYKFATRDVPKSINRALVKADKTVKDVDYFLLHQANQRIINQIAKQLDLPETPFLSNVANYGNTSAASVPILLDEAVRARTIQRGQLIALSGFGGGLTIGTQLIIY</sequence>
<keyword evidence="6 9" id="KW-0275">Fatty acid biosynthesis</keyword>
<evidence type="ECO:0000256" key="8">
    <source>
        <dbReference type="ARBA" id="ARBA00023315"/>
    </source>
</evidence>
<evidence type="ECO:0000256" key="4">
    <source>
        <dbReference type="ARBA" id="ARBA00022832"/>
    </source>
</evidence>
<feature type="domain" description="Beta-ketoacyl-[acyl-carrier-protein] synthase III N-terminal" evidence="11">
    <location>
        <begin position="106"/>
        <end position="185"/>
    </location>
</feature>
<comment type="subcellular location">
    <subcellularLocation>
        <location evidence="9">Cytoplasm</location>
    </subcellularLocation>
</comment>
<evidence type="ECO:0000256" key="7">
    <source>
        <dbReference type="ARBA" id="ARBA00023268"/>
    </source>
</evidence>
<accession>A0A1B2J1E5</accession>
<evidence type="ECO:0000256" key="2">
    <source>
        <dbReference type="ARBA" id="ARBA00022516"/>
    </source>
</evidence>
<dbReference type="GO" id="GO:0004315">
    <property type="term" value="F:3-oxoacyl-[acyl-carrier-protein] synthase activity"/>
    <property type="evidence" value="ECO:0007669"/>
    <property type="project" value="InterPro"/>
</dbReference>
<keyword evidence="5 9" id="KW-0443">Lipid metabolism</keyword>
<dbReference type="KEGG" id="lpd:AYR62_06900"/>
<evidence type="ECO:0000259" key="11">
    <source>
        <dbReference type="Pfam" id="PF08545"/>
    </source>
</evidence>
<evidence type="ECO:0000256" key="1">
    <source>
        <dbReference type="ARBA" id="ARBA00008642"/>
    </source>
</evidence>
<evidence type="ECO:0000259" key="10">
    <source>
        <dbReference type="Pfam" id="PF08541"/>
    </source>
</evidence>
<evidence type="ECO:0000256" key="9">
    <source>
        <dbReference type="HAMAP-Rule" id="MF_01815"/>
    </source>
</evidence>
<organism evidence="12 13">
    <name type="scientific">Secundilactobacillus paracollinoides</name>
    <dbReference type="NCBI Taxonomy" id="240427"/>
    <lineage>
        <taxon>Bacteria</taxon>
        <taxon>Bacillati</taxon>
        <taxon>Bacillota</taxon>
        <taxon>Bacilli</taxon>
        <taxon>Lactobacillales</taxon>
        <taxon>Lactobacillaceae</taxon>
        <taxon>Secundilactobacillus</taxon>
    </lineage>
</organism>
<dbReference type="NCBIfam" id="NF006829">
    <property type="entry name" value="PRK09352.1"/>
    <property type="match status" value="1"/>
</dbReference>
<dbReference type="OrthoDB" id="9815506at2"/>
<dbReference type="SUPFAM" id="SSF53901">
    <property type="entry name" value="Thiolase-like"/>
    <property type="match status" value="1"/>
</dbReference>
<dbReference type="HAMAP" id="MF_01815">
    <property type="entry name" value="FabH"/>
    <property type="match status" value="1"/>
</dbReference>
<dbReference type="Pfam" id="PF08541">
    <property type="entry name" value="ACP_syn_III_C"/>
    <property type="match status" value="1"/>
</dbReference>
<dbReference type="EC" id="2.3.1.180" evidence="9"/>
<keyword evidence="13" id="KW-1185">Reference proteome</keyword>
<dbReference type="UniPathway" id="UPA00094"/>
<dbReference type="STRING" id="240427.AYR62_06900"/>
<dbReference type="PANTHER" id="PTHR43091:SF1">
    <property type="entry name" value="BETA-KETOACYL-[ACYL-CARRIER-PROTEIN] SYNTHASE III, CHLOROPLASTIC"/>
    <property type="match status" value="1"/>
</dbReference>
<dbReference type="InterPro" id="IPR013751">
    <property type="entry name" value="ACP_syn_III_N"/>
</dbReference>
<dbReference type="Gene3D" id="3.40.47.10">
    <property type="match status" value="1"/>
</dbReference>
<comment type="pathway">
    <text evidence="9">Lipid metabolism; fatty acid biosynthesis.</text>
</comment>
<protein>
    <recommendedName>
        <fullName evidence="9">Beta-ketoacyl-[acyl-carrier-protein] synthase III</fullName>
        <shortName evidence="9">Beta-ketoacyl-ACP synthase III</shortName>
        <shortName evidence="9">KAS III</shortName>
        <ecNumber evidence="9">2.3.1.180</ecNumber>
    </recommendedName>
    <alternativeName>
        <fullName evidence="9">3-oxoacyl-[acyl-carrier-protein] synthase 3</fullName>
    </alternativeName>
    <alternativeName>
        <fullName evidence="9">3-oxoacyl-[acyl-carrier-protein] synthase III</fullName>
    </alternativeName>
</protein>
<dbReference type="GO" id="GO:0006633">
    <property type="term" value="P:fatty acid biosynthetic process"/>
    <property type="evidence" value="ECO:0007669"/>
    <property type="project" value="UniProtKB-UniRule"/>
</dbReference>